<evidence type="ECO:0000313" key="3">
    <source>
        <dbReference type="Proteomes" id="UP001317001"/>
    </source>
</evidence>
<gene>
    <name evidence="2" type="ORF">NPX36_13475</name>
</gene>
<dbReference type="EMBL" id="CP102382">
    <property type="protein sequence ID" value="UUV21321.1"/>
    <property type="molecule type" value="Genomic_DNA"/>
</dbReference>
<proteinExistence type="predicted"/>
<reference evidence="2 3" key="1">
    <citation type="submission" date="2022-08" db="EMBL/GenBank/DDBJ databases">
        <title>Myroides zhujiangensis sp. nov., a novel bacterium isolated from sediment in the Pearl River Estuary.</title>
        <authorList>
            <person name="Cui L."/>
        </authorList>
    </citation>
    <scope>NUCLEOTIDE SEQUENCE [LARGE SCALE GENOMIC DNA]</scope>
    <source>
        <strain evidence="2 3">SCSIO 72103</strain>
    </source>
</reference>
<dbReference type="Proteomes" id="UP001317001">
    <property type="component" value="Chromosome"/>
</dbReference>
<keyword evidence="1" id="KW-0175">Coiled coil</keyword>
<keyword evidence="3" id="KW-1185">Reference proteome</keyword>
<name>A0ABY5NRY0_9FLAO</name>
<accession>A0ABY5NRY0</accession>
<organism evidence="2 3">
    <name type="scientific">Paenimyroides aestuarii</name>
    <dbReference type="NCBI Taxonomy" id="2968490"/>
    <lineage>
        <taxon>Bacteria</taxon>
        <taxon>Pseudomonadati</taxon>
        <taxon>Bacteroidota</taxon>
        <taxon>Flavobacteriia</taxon>
        <taxon>Flavobacteriales</taxon>
        <taxon>Flavobacteriaceae</taxon>
        <taxon>Paenimyroides</taxon>
    </lineage>
</organism>
<dbReference type="RefSeq" id="WP_257499249.1">
    <property type="nucleotide sequence ID" value="NZ_CP102382.1"/>
</dbReference>
<sequence length="148" mass="16790">MDRKELKQLVLNTLSNQLAIIQNQITDLATDSLNDAKSSAGDKHETGLAMMHLEQEKLTAKLQQLQEMHQIARTLPTEKKVQKVTFGSVVKINQSILYISVPLQAVLYQNQKIFCVSEKAPLVQQLLHKEIGSEITFNTILYQILNIY</sequence>
<evidence type="ECO:0000256" key="1">
    <source>
        <dbReference type="SAM" id="Coils"/>
    </source>
</evidence>
<protein>
    <submittedName>
        <fullName evidence="2">Uncharacterized protein</fullName>
    </submittedName>
</protein>
<feature type="coiled-coil region" evidence="1">
    <location>
        <begin position="11"/>
        <end position="68"/>
    </location>
</feature>
<evidence type="ECO:0000313" key="2">
    <source>
        <dbReference type="EMBL" id="UUV21321.1"/>
    </source>
</evidence>